<dbReference type="AlphaFoldDB" id="A0AAD3DKE4"/>
<evidence type="ECO:0000313" key="1">
    <source>
        <dbReference type="EMBL" id="GFR43466.1"/>
    </source>
</evidence>
<reference evidence="1 2" key="1">
    <citation type="journal article" date="2021" name="Sci. Rep.">
        <title>Genome sequencing of the multicellular alga Astrephomene provides insights into convergent evolution of germ-soma differentiation.</title>
        <authorList>
            <person name="Yamashita S."/>
            <person name="Yamamoto K."/>
            <person name="Matsuzaki R."/>
            <person name="Suzuki S."/>
            <person name="Yamaguchi H."/>
            <person name="Hirooka S."/>
            <person name="Minakuchi Y."/>
            <person name="Miyagishima S."/>
            <person name="Kawachi M."/>
            <person name="Toyoda A."/>
            <person name="Nozaki H."/>
        </authorList>
    </citation>
    <scope>NUCLEOTIDE SEQUENCE [LARGE SCALE GENOMIC DNA]</scope>
    <source>
        <strain evidence="1 2">NIES-4017</strain>
    </source>
</reference>
<keyword evidence="2" id="KW-1185">Reference proteome</keyword>
<protein>
    <submittedName>
        <fullName evidence="1">Uncharacterized protein</fullName>
    </submittedName>
</protein>
<dbReference type="Proteomes" id="UP001054857">
    <property type="component" value="Unassembled WGS sequence"/>
</dbReference>
<dbReference type="EMBL" id="BMAR01000005">
    <property type="protein sequence ID" value="GFR43466.1"/>
    <property type="molecule type" value="Genomic_DNA"/>
</dbReference>
<comment type="caution">
    <text evidence="1">The sequence shown here is derived from an EMBL/GenBank/DDBJ whole genome shotgun (WGS) entry which is preliminary data.</text>
</comment>
<gene>
    <name evidence="1" type="ORF">Agub_g4550</name>
</gene>
<accession>A0AAD3DKE4</accession>
<feature type="non-terminal residue" evidence="1">
    <location>
        <position position="1"/>
    </location>
</feature>
<organism evidence="1 2">
    <name type="scientific">Astrephomene gubernaculifera</name>
    <dbReference type="NCBI Taxonomy" id="47775"/>
    <lineage>
        <taxon>Eukaryota</taxon>
        <taxon>Viridiplantae</taxon>
        <taxon>Chlorophyta</taxon>
        <taxon>core chlorophytes</taxon>
        <taxon>Chlorophyceae</taxon>
        <taxon>CS clade</taxon>
        <taxon>Chlamydomonadales</taxon>
        <taxon>Astrephomenaceae</taxon>
        <taxon>Astrephomene</taxon>
    </lineage>
</organism>
<name>A0AAD3DKE4_9CHLO</name>
<proteinExistence type="predicted"/>
<evidence type="ECO:0000313" key="2">
    <source>
        <dbReference type="Proteomes" id="UP001054857"/>
    </source>
</evidence>
<sequence>QFCFYTPHVHYSAAATIITSQQGLSRRAAKKLTGQSFSQIKMVYKGSISYRNDDVNYVRITPNVEAKISRLDRAFAQIAFVDNNDQPVPVPAHISVVFQNDQSPAARLGNIFLISWVENYMVLFNGVELFRLENQKQQAIGGGADLETRIVQA</sequence>